<evidence type="ECO:0000256" key="2">
    <source>
        <dbReference type="ARBA" id="ARBA00022692"/>
    </source>
</evidence>
<evidence type="ECO:0000313" key="9">
    <source>
        <dbReference type="Proteomes" id="UP001362999"/>
    </source>
</evidence>
<dbReference type="PROSITE" id="PS50850">
    <property type="entry name" value="MFS"/>
    <property type="match status" value="1"/>
</dbReference>
<feature type="transmembrane region" description="Helical" evidence="6">
    <location>
        <begin position="263"/>
        <end position="285"/>
    </location>
</feature>
<feature type="compositionally biased region" description="Polar residues" evidence="5">
    <location>
        <begin position="82"/>
        <end position="91"/>
    </location>
</feature>
<organism evidence="8 9">
    <name type="scientific">Favolaschia claudopus</name>
    <dbReference type="NCBI Taxonomy" id="2862362"/>
    <lineage>
        <taxon>Eukaryota</taxon>
        <taxon>Fungi</taxon>
        <taxon>Dikarya</taxon>
        <taxon>Basidiomycota</taxon>
        <taxon>Agaricomycotina</taxon>
        <taxon>Agaricomycetes</taxon>
        <taxon>Agaricomycetidae</taxon>
        <taxon>Agaricales</taxon>
        <taxon>Marasmiineae</taxon>
        <taxon>Mycenaceae</taxon>
        <taxon>Favolaschia</taxon>
    </lineage>
</organism>
<feature type="transmembrane region" description="Helical" evidence="6">
    <location>
        <begin position="481"/>
        <end position="503"/>
    </location>
</feature>
<dbReference type="Gene3D" id="1.20.1250.20">
    <property type="entry name" value="MFS general substrate transporter like domains"/>
    <property type="match status" value="1"/>
</dbReference>
<dbReference type="InterPro" id="IPR020846">
    <property type="entry name" value="MFS_dom"/>
</dbReference>
<feature type="transmembrane region" description="Helical" evidence="6">
    <location>
        <begin position="544"/>
        <end position="564"/>
    </location>
</feature>
<sequence length="617" mass="67793">MDTPHVIQTRSKHLSWLLETHPVIQAPPAPSGDLRTSWAWLDPPLSIAELEEELAVEEERFRRYGGDDPRDPPPKTDRQSRRFSSATNATGQPRPANRRFSTATRATSALMDPEEVNWDGPEDPSNPQNWTVRRKWIITVIVCIMTVNVTFATSAPSAATPIVAKAFGVSVEAADLMTSMFLLGYVLGPLVWGPGSELYGRRPIFVLSLTIYTLFHLAQALAQNLQTMLIARFIGGFFAVSPLVNAGGLIADIWDTAGRGPAMSVFTAAVFLGPVIGPIVGGFILQNGLTWRWIFWVGMMFAAVCTGIMILTLPETYAPVILLKKAKALRKADPVGNRHLFAAHEKQDWSLKGVTQRTLFRPFQMIASELILILITVYLSLVYGVLYALFQAVPIIFKIKRGFTVSQSGLVFVGVGVGTTFGALLNIWLGRNYPPLIKKWRGFPPPEQRLPGAMVGGVLFVIGIFWMGWSGSYPSVPWYVPALSLVMVGMSVSMIFISCLSYLVETYLMYSASAFAANTFFRSLVAAAFPLFTIQFFTNLGVNWAATLLGGVGLLLLPSPFLFYKYGARIRANSRFAPCLDLKIAEALAQEQEMQQTTKIRSLADDPGSGGDKTPPV</sequence>
<dbReference type="FunFam" id="1.20.1250.20:FF:000082">
    <property type="entry name" value="MFS multidrug transporter, putative"/>
    <property type="match status" value="1"/>
</dbReference>
<protein>
    <submittedName>
        <fullName evidence="8">MFS general substrate transporter</fullName>
    </submittedName>
</protein>
<feature type="transmembrane region" description="Helical" evidence="6">
    <location>
        <begin position="291"/>
        <end position="313"/>
    </location>
</feature>
<feature type="transmembrane region" description="Helical" evidence="6">
    <location>
        <begin position="450"/>
        <end position="469"/>
    </location>
</feature>
<feature type="transmembrane region" description="Helical" evidence="6">
    <location>
        <begin position="515"/>
        <end position="538"/>
    </location>
</feature>
<evidence type="ECO:0000256" key="6">
    <source>
        <dbReference type="SAM" id="Phobius"/>
    </source>
</evidence>
<dbReference type="CDD" id="cd17323">
    <property type="entry name" value="MFS_Tpo1_MDR_like"/>
    <property type="match status" value="1"/>
</dbReference>
<dbReference type="PANTHER" id="PTHR23502">
    <property type="entry name" value="MAJOR FACILITATOR SUPERFAMILY"/>
    <property type="match status" value="1"/>
</dbReference>
<evidence type="ECO:0000256" key="1">
    <source>
        <dbReference type="ARBA" id="ARBA00004141"/>
    </source>
</evidence>
<gene>
    <name evidence="8" type="ORF">R3P38DRAFT_2874739</name>
</gene>
<feature type="region of interest" description="Disordered" evidence="5">
    <location>
        <begin position="59"/>
        <end position="104"/>
    </location>
</feature>
<feature type="transmembrane region" description="Helical" evidence="6">
    <location>
        <begin position="136"/>
        <end position="153"/>
    </location>
</feature>
<feature type="domain" description="Major facilitator superfamily (MFS) profile" evidence="7">
    <location>
        <begin position="138"/>
        <end position="568"/>
    </location>
</feature>
<feature type="transmembrane region" description="Helical" evidence="6">
    <location>
        <begin position="410"/>
        <end position="429"/>
    </location>
</feature>
<feature type="transmembrane region" description="Helical" evidence="6">
    <location>
        <begin position="173"/>
        <end position="192"/>
    </location>
</feature>
<feature type="transmembrane region" description="Helical" evidence="6">
    <location>
        <begin position="204"/>
        <end position="222"/>
    </location>
</feature>
<dbReference type="GO" id="GO:0005886">
    <property type="term" value="C:plasma membrane"/>
    <property type="evidence" value="ECO:0007669"/>
    <property type="project" value="TreeGrafter"/>
</dbReference>
<dbReference type="PANTHER" id="PTHR23502:SF74">
    <property type="entry name" value="MAJOR FACILITATOR SUPERFAMILY (MFS) PROFILE DOMAIN-CONTAINING PROTEIN"/>
    <property type="match status" value="1"/>
</dbReference>
<comment type="caution">
    <text evidence="8">The sequence shown here is derived from an EMBL/GenBank/DDBJ whole genome shotgun (WGS) entry which is preliminary data.</text>
</comment>
<dbReference type="SUPFAM" id="SSF103473">
    <property type="entry name" value="MFS general substrate transporter"/>
    <property type="match status" value="1"/>
</dbReference>
<accession>A0AAW0D5F9</accession>
<dbReference type="EMBL" id="JAWWNJ010000010">
    <property type="protein sequence ID" value="KAK7046612.1"/>
    <property type="molecule type" value="Genomic_DNA"/>
</dbReference>
<name>A0AAW0D5F9_9AGAR</name>
<comment type="subcellular location">
    <subcellularLocation>
        <location evidence="1">Membrane</location>
        <topology evidence="1">Multi-pass membrane protein</topology>
    </subcellularLocation>
</comment>
<feature type="transmembrane region" description="Helical" evidence="6">
    <location>
        <begin position="370"/>
        <end position="390"/>
    </location>
</feature>
<keyword evidence="9" id="KW-1185">Reference proteome</keyword>
<evidence type="ECO:0000256" key="4">
    <source>
        <dbReference type="ARBA" id="ARBA00023136"/>
    </source>
</evidence>
<dbReference type="InterPro" id="IPR036259">
    <property type="entry name" value="MFS_trans_sf"/>
</dbReference>
<dbReference type="InterPro" id="IPR011701">
    <property type="entry name" value="MFS"/>
</dbReference>
<dbReference type="Pfam" id="PF07690">
    <property type="entry name" value="MFS_1"/>
    <property type="match status" value="1"/>
</dbReference>
<keyword evidence="2 6" id="KW-0812">Transmembrane</keyword>
<reference evidence="8 9" key="1">
    <citation type="journal article" date="2024" name="J Genomics">
        <title>Draft genome sequencing and assembly of Favolaschia claudopus CIRM-BRFM 2984 isolated from oak limbs.</title>
        <authorList>
            <person name="Navarro D."/>
            <person name="Drula E."/>
            <person name="Chaduli D."/>
            <person name="Cazenave R."/>
            <person name="Ahrendt S."/>
            <person name="Wang J."/>
            <person name="Lipzen A."/>
            <person name="Daum C."/>
            <person name="Barry K."/>
            <person name="Grigoriev I.V."/>
            <person name="Favel A."/>
            <person name="Rosso M.N."/>
            <person name="Martin F."/>
        </authorList>
    </citation>
    <scope>NUCLEOTIDE SEQUENCE [LARGE SCALE GENOMIC DNA]</scope>
    <source>
        <strain evidence="8 9">CIRM-BRFM 2984</strain>
    </source>
</reference>
<keyword evidence="4 6" id="KW-0472">Membrane</keyword>
<proteinExistence type="predicted"/>
<evidence type="ECO:0000313" key="8">
    <source>
        <dbReference type="EMBL" id="KAK7046612.1"/>
    </source>
</evidence>
<evidence type="ECO:0000259" key="7">
    <source>
        <dbReference type="PROSITE" id="PS50850"/>
    </source>
</evidence>
<dbReference type="AlphaFoldDB" id="A0AAW0D5F9"/>
<evidence type="ECO:0000256" key="5">
    <source>
        <dbReference type="SAM" id="MobiDB-lite"/>
    </source>
</evidence>
<evidence type="ECO:0000256" key="3">
    <source>
        <dbReference type="ARBA" id="ARBA00022989"/>
    </source>
</evidence>
<keyword evidence="3 6" id="KW-1133">Transmembrane helix</keyword>
<feature type="compositionally biased region" description="Basic and acidic residues" evidence="5">
    <location>
        <begin position="59"/>
        <end position="80"/>
    </location>
</feature>
<feature type="transmembrane region" description="Helical" evidence="6">
    <location>
        <begin position="228"/>
        <end position="251"/>
    </location>
</feature>
<dbReference type="Proteomes" id="UP001362999">
    <property type="component" value="Unassembled WGS sequence"/>
</dbReference>
<dbReference type="GO" id="GO:0022857">
    <property type="term" value="F:transmembrane transporter activity"/>
    <property type="evidence" value="ECO:0007669"/>
    <property type="project" value="InterPro"/>
</dbReference>